<keyword evidence="1" id="KW-1133">Transmembrane helix</keyword>
<evidence type="ECO:0000313" key="2">
    <source>
        <dbReference type="EMBL" id="KAL3097193.1"/>
    </source>
</evidence>
<organism evidence="2 3">
    <name type="scientific">Heterodera trifolii</name>
    <dbReference type="NCBI Taxonomy" id="157864"/>
    <lineage>
        <taxon>Eukaryota</taxon>
        <taxon>Metazoa</taxon>
        <taxon>Ecdysozoa</taxon>
        <taxon>Nematoda</taxon>
        <taxon>Chromadorea</taxon>
        <taxon>Rhabditida</taxon>
        <taxon>Tylenchina</taxon>
        <taxon>Tylenchomorpha</taxon>
        <taxon>Tylenchoidea</taxon>
        <taxon>Heteroderidae</taxon>
        <taxon>Heteroderinae</taxon>
        <taxon>Heterodera</taxon>
    </lineage>
</organism>
<proteinExistence type="predicted"/>
<comment type="caution">
    <text evidence="2">The sequence shown here is derived from an EMBL/GenBank/DDBJ whole genome shotgun (WGS) entry which is preliminary data.</text>
</comment>
<accession>A0ABD2K3C0</accession>
<protein>
    <submittedName>
        <fullName evidence="2">Uncharacterized protein</fullName>
    </submittedName>
</protein>
<sequence length="216" mass="24572">MTVPLLVGNGAKNGQHFVTNKKPSQRLRSLFSWASKFNQNGHIVKLYQKMKNTPGGWGQLIRKIYAEMLSAKKLGVGDSKPLRDNCHKALQLIGEGRAVQRVDVQKIKPFHDFWTLLKNSALSLVALFKGTLKTKNGKESDRKMRRENILRALKTFSTADNSFFLRMVRKNGKTDETHKDQKRRRQKRLAPLIIFGIIIGGLLVIAFLSEWVKAGF</sequence>
<dbReference type="AlphaFoldDB" id="A0ABD2K3C0"/>
<reference evidence="2 3" key="1">
    <citation type="submission" date="2024-10" db="EMBL/GenBank/DDBJ databases">
        <authorList>
            <person name="Kim D."/>
        </authorList>
    </citation>
    <scope>NUCLEOTIDE SEQUENCE [LARGE SCALE GENOMIC DNA]</scope>
    <source>
        <strain evidence="2">BH-2024</strain>
    </source>
</reference>
<feature type="transmembrane region" description="Helical" evidence="1">
    <location>
        <begin position="189"/>
        <end position="208"/>
    </location>
</feature>
<dbReference type="EMBL" id="JBICBT010000846">
    <property type="protein sequence ID" value="KAL3097193.1"/>
    <property type="molecule type" value="Genomic_DNA"/>
</dbReference>
<evidence type="ECO:0000256" key="1">
    <source>
        <dbReference type="SAM" id="Phobius"/>
    </source>
</evidence>
<gene>
    <name evidence="2" type="ORF">niasHT_030188</name>
</gene>
<name>A0ABD2K3C0_9BILA</name>
<dbReference type="Proteomes" id="UP001620626">
    <property type="component" value="Unassembled WGS sequence"/>
</dbReference>
<keyword evidence="3" id="KW-1185">Reference proteome</keyword>
<keyword evidence="1" id="KW-0472">Membrane</keyword>
<keyword evidence="1" id="KW-0812">Transmembrane</keyword>
<evidence type="ECO:0000313" key="3">
    <source>
        <dbReference type="Proteomes" id="UP001620626"/>
    </source>
</evidence>